<organism evidence="1 2">
    <name type="scientific">Diversispora epigaea</name>
    <dbReference type="NCBI Taxonomy" id="1348612"/>
    <lineage>
        <taxon>Eukaryota</taxon>
        <taxon>Fungi</taxon>
        <taxon>Fungi incertae sedis</taxon>
        <taxon>Mucoromycota</taxon>
        <taxon>Glomeromycotina</taxon>
        <taxon>Glomeromycetes</taxon>
        <taxon>Diversisporales</taxon>
        <taxon>Diversisporaceae</taxon>
        <taxon>Diversispora</taxon>
    </lineage>
</organism>
<protein>
    <submittedName>
        <fullName evidence="1">Uncharacterized protein</fullName>
    </submittedName>
</protein>
<gene>
    <name evidence="1" type="ORF">Glove_648g5</name>
</gene>
<sequence>MDLKDIINEFSKDHSEEYSGEFNGEYNEKCNGGEGEKLRIKKKNNRMKWLKKNYYLERFVRANINKIYIEV</sequence>
<dbReference type="EMBL" id="PQFF01000536">
    <property type="protein sequence ID" value="RHZ45810.1"/>
    <property type="molecule type" value="Genomic_DNA"/>
</dbReference>
<evidence type="ECO:0000313" key="1">
    <source>
        <dbReference type="EMBL" id="RHZ45810.1"/>
    </source>
</evidence>
<reference evidence="1 2" key="1">
    <citation type="submission" date="2018-08" db="EMBL/GenBank/DDBJ databases">
        <title>Genome and evolution of the arbuscular mycorrhizal fungus Diversispora epigaea (formerly Glomus versiforme) and its bacterial endosymbionts.</title>
        <authorList>
            <person name="Sun X."/>
            <person name="Fei Z."/>
            <person name="Harrison M."/>
        </authorList>
    </citation>
    <scope>NUCLEOTIDE SEQUENCE [LARGE SCALE GENOMIC DNA]</scope>
    <source>
        <strain evidence="1 2">IT104</strain>
    </source>
</reference>
<accession>A0A397GCJ0</accession>
<evidence type="ECO:0000313" key="2">
    <source>
        <dbReference type="Proteomes" id="UP000266861"/>
    </source>
</evidence>
<name>A0A397GCJ0_9GLOM</name>
<dbReference type="Proteomes" id="UP000266861">
    <property type="component" value="Unassembled WGS sequence"/>
</dbReference>
<dbReference type="AlphaFoldDB" id="A0A397GCJ0"/>
<keyword evidence="2" id="KW-1185">Reference proteome</keyword>
<proteinExistence type="predicted"/>
<comment type="caution">
    <text evidence="1">The sequence shown here is derived from an EMBL/GenBank/DDBJ whole genome shotgun (WGS) entry which is preliminary data.</text>
</comment>